<dbReference type="GO" id="GO:0005886">
    <property type="term" value="C:plasma membrane"/>
    <property type="evidence" value="ECO:0007669"/>
    <property type="project" value="UniProtKB-SubCell"/>
</dbReference>
<keyword evidence="2 7" id="KW-0813">Transport</keyword>
<evidence type="ECO:0000313" key="11">
    <source>
        <dbReference type="EMBL" id="QEU77693.1"/>
    </source>
</evidence>
<evidence type="ECO:0000313" key="12">
    <source>
        <dbReference type="Proteomes" id="UP000326831"/>
    </source>
</evidence>
<dbReference type="InterPro" id="IPR035906">
    <property type="entry name" value="MetI-like_sf"/>
</dbReference>
<evidence type="ECO:0000259" key="9">
    <source>
        <dbReference type="PROSITE" id="PS50928"/>
    </source>
</evidence>
<feature type="compositionally biased region" description="Low complexity" evidence="8">
    <location>
        <begin position="27"/>
        <end position="40"/>
    </location>
</feature>
<dbReference type="EMBL" id="CP023701">
    <property type="protein sequence ID" value="QEU77693.1"/>
    <property type="molecule type" value="Genomic_DNA"/>
</dbReference>
<feature type="transmembrane region" description="Helical" evidence="7">
    <location>
        <begin position="147"/>
        <end position="164"/>
    </location>
</feature>
<feature type="transmembrane region" description="Helical" evidence="7">
    <location>
        <begin position="108"/>
        <end position="135"/>
    </location>
</feature>
<keyword evidence="12" id="KW-1185">Reference proteome</keyword>
<comment type="subcellular location">
    <subcellularLocation>
        <location evidence="1 7">Cell membrane</location>
        <topology evidence="1 7">Multi-pass membrane protein</topology>
    </subcellularLocation>
</comment>
<gene>
    <name evidence="11" type="ORF">CP968_04820</name>
    <name evidence="10" type="ORF">GCM10010371_26350</name>
</gene>
<evidence type="ECO:0000256" key="5">
    <source>
        <dbReference type="ARBA" id="ARBA00022989"/>
    </source>
</evidence>
<evidence type="ECO:0000256" key="2">
    <source>
        <dbReference type="ARBA" id="ARBA00022448"/>
    </source>
</evidence>
<evidence type="ECO:0000313" key="10">
    <source>
        <dbReference type="EMBL" id="GGZ65345.1"/>
    </source>
</evidence>
<sequence length="339" mass="36122">MAAPSDARPAGAAAERGTPGPPPGHPARTAHGARTARTARPVQGRAAARSRRAPLLPALVFLIAVTQLPFVGTLVISFMRWNALAPDDRGFGGLDNYRAAFTDPDLRAALLTTVVLTAVVVLVSLALGLGLALLLDGPFRGRGLVRTMIITPFLVVPAAAALLWKHALYNASYGLLNGSLTWLWALFGSDAAPQPDWMSSVPLVAVEVSLIWQWTPFMTLILLAGLQSRSPDTVEAARVDGAGSRQVFRHLTFPHLRRYLELSALLGSIHVVQNFDAVFTLTSGGLGTANLPYTVYATFYQAHDYGRASAEGVIAVVCTMVIATFALRTVSSLFKEANA</sequence>
<reference evidence="11 12" key="2">
    <citation type="submission" date="2017-09" db="EMBL/GenBank/DDBJ databases">
        <authorList>
            <person name="Lee N."/>
            <person name="Cho B.-K."/>
        </authorList>
    </citation>
    <scope>NUCLEOTIDE SEQUENCE [LARGE SCALE GENOMIC DNA]</scope>
    <source>
        <strain evidence="11 12">ATCC 27467</strain>
    </source>
</reference>
<reference evidence="10" key="1">
    <citation type="journal article" date="2014" name="Int. J. Syst. Evol. Microbiol.">
        <title>Complete genome sequence of Corynebacterium casei LMG S-19264T (=DSM 44701T), isolated from a smear-ripened cheese.</title>
        <authorList>
            <consortium name="US DOE Joint Genome Institute (JGI-PGF)"/>
            <person name="Walter F."/>
            <person name="Albersmeier A."/>
            <person name="Kalinowski J."/>
            <person name="Ruckert C."/>
        </authorList>
    </citation>
    <scope>NUCLEOTIDE SEQUENCE</scope>
    <source>
        <strain evidence="10">JCM 4834</strain>
    </source>
</reference>
<feature type="transmembrane region" description="Helical" evidence="7">
    <location>
        <begin position="313"/>
        <end position="334"/>
    </location>
</feature>
<keyword evidence="6 7" id="KW-0472">Membrane</keyword>
<dbReference type="OrthoDB" id="34224at2"/>
<dbReference type="Proteomes" id="UP000634660">
    <property type="component" value="Unassembled WGS sequence"/>
</dbReference>
<dbReference type="InterPro" id="IPR000515">
    <property type="entry name" value="MetI-like"/>
</dbReference>
<evidence type="ECO:0000256" key="3">
    <source>
        <dbReference type="ARBA" id="ARBA00022475"/>
    </source>
</evidence>
<dbReference type="GO" id="GO:0055085">
    <property type="term" value="P:transmembrane transport"/>
    <property type="evidence" value="ECO:0007669"/>
    <property type="project" value="InterPro"/>
</dbReference>
<dbReference type="AlphaFoldDB" id="A0A5P2UEJ3"/>
<reference evidence="10" key="3">
    <citation type="submission" date="2020-09" db="EMBL/GenBank/DDBJ databases">
        <authorList>
            <person name="Sun Q."/>
            <person name="Ohkuma M."/>
        </authorList>
    </citation>
    <scope>NUCLEOTIDE SEQUENCE</scope>
    <source>
        <strain evidence="10">JCM 4834</strain>
    </source>
</reference>
<keyword evidence="4 7" id="KW-0812">Transmembrane</keyword>
<dbReference type="Gene3D" id="1.10.3720.10">
    <property type="entry name" value="MetI-like"/>
    <property type="match status" value="1"/>
</dbReference>
<accession>A0A5P2UEJ3</accession>
<comment type="similarity">
    <text evidence="7">Belongs to the binding-protein-dependent transport system permease family.</text>
</comment>
<feature type="domain" description="ABC transmembrane type-1" evidence="9">
    <location>
        <begin position="110"/>
        <end position="326"/>
    </location>
</feature>
<dbReference type="SUPFAM" id="SSF161098">
    <property type="entry name" value="MetI-like"/>
    <property type="match status" value="1"/>
</dbReference>
<dbReference type="RefSeq" id="WP_150516788.1">
    <property type="nucleotide sequence ID" value="NZ_BMVX01000008.1"/>
</dbReference>
<organism evidence="11 12">
    <name type="scientific">Streptomyces subrutilus</name>
    <dbReference type="NCBI Taxonomy" id="36818"/>
    <lineage>
        <taxon>Bacteria</taxon>
        <taxon>Bacillati</taxon>
        <taxon>Actinomycetota</taxon>
        <taxon>Actinomycetes</taxon>
        <taxon>Kitasatosporales</taxon>
        <taxon>Streptomycetaceae</taxon>
        <taxon>Streptomyces</taxon>
    </lineage>
</organism>
<dbReference type="Proteomes" id="UP000326831">
    <property type="component" value="Chromosome"/>
</dbReference>
<keyword evidence="3" id="KW-1003">Cell membrane</keyword>
<dbReference type="PANTHER" id="PTHR43005">
    <property type="entry name" value="BLR7065 PROTEIN"/>
    <property type="match status" value="1"/>
</dbReference>
<evidence type="ECO:0000256" key="8">
    <source>
        <dbReference type="SAM" id="MobiDB-lite"/>
    </source>
</evidence>
<protein>
    <submittedName>
        <fullName evidence="11">Sugar ABC transporter permease</fullName>
    </submittedName>
</protein>
<keyword evidence="5 7" id="KW-1133">Transmembrane helix</keyword>
<dbReference type="CDD" id="cd06261">
    <property type="entry name" value="TM_PBP2"/>
    <property type="match status" value="1"/>
</dbReference>
<dbReference type="PROSITE" id="PS50928">
    <property type="entry name" value="ABC_TM1"/>
    <property type="match status" value="1"/>
</dbReference>
<evidence type="ECO:0000256" key="6">
    <source>
        <dbReference type="ARBA" id="ARBA00023136"/>
    </source>
</evidence>
<evidence type="ECO:0000256" key="1">
    <source>
        <dbReference type="ARBA" id="ARBA00004651"/>
    </source>
</evidence>
<feature type="compositionally biased region" description="Low complexity" evidence="8">
    <location>
        <begin position="1"/>
        <end position="18"/>
    </location>
</feature>
<feature type="region of interest" description="Disordered" evidence="8">
    <location>
        <begin position="1"/>
        <end position="44"/>
    </location>
</feature>
<dbReference type="EMBL" id="BMVX01000008">
    <property type="protein sequence ID" value="GGZ65345.1"/>
    <property type="molecule type" value="Genomic_DNA"/>
</dbReference>
<evidence type="ECO:0000256" key="4">
    <source>
        <dbReference type="ARBA" id="ARBA00022692"/>
    </source>
</evidence>
<dbReference type="PANTHER" id="PTHR43005:SF2">
    <property type="entry name" value="INTEGRAL MEMBRANE SUGAR TRANSPORT PROTEIN"/>
    <property type="match status" value="1"/>
</dbReference>
<dbReference type="KEGG" id="ssub:CP968_04820"/>
<dbReference type="Pfam" id="PF00528">
    <property type="entry name" value="BPD_transp_1"/>
    <property type="match status" value="1"/>
</dbReference>
<evidence type="ECO:0000256" key="7">
    <source>
        <dbReference type="RuleBase" id="RU363032"/>
    </source>
</evidence>
<feature type="transmembrane region" description="Helical" evidence="7">
    <location>
        <begin position="55"/>
        <end position="79"/>
    </location>
</feature>
<proteinExistence type="inferred from homology"/>
<name>A0A5P2UEJ3_9ACTN</name>